<accession>A0A8S4C0M3</accession>
<dbReference type="AlphaFoldDB" id="A0A8S4C0M3"/>
<evidence type="ECO:0000256" key="5">
    <source>
        <dbReference type="ARBA" id="ARBA00022741"/>
    </source>
</evidence>
<proteinExistence type="inferred from homology"/>
<organism evidence="10 11">
    <name type="scientific">Hyalomma marginatum</name>
    <dbReference type="NCBI Taxonomy" id="34627"/>
    <lineage>
        <taxon>Eukaryota</taxon>
        <taxon>Metazoa</taxon>
        <taxon>Ecdysozoa</taxon>
        <taxon>Arthropoda</taxon>
        <taxon>Chelicerata</taxon>
        <taxon>Arachnida</taxon>
        <taxon>Acari</taxon>
        <taxon>Parasitiformes</taxon>
        <taxon>Ixodida</taxon>
        <taxon>Ixodoidea</taxon>
        <taxon>Ixodidae</taxon>
        <taxon>Hyalomminae</taxon>
        <taxon>Hyalomma</taxon>
    </lineage>
</organism>
<dbReference type="GO" id="GO:0005524">
    <property type="term" value="F:ATP binding"/>
    <property type="evidence" value="ECO:0007669"/>
    <property type="project" value="UniProtKB-KW"/>
</dbReference>
<dbReference type="EMBL" id="CAJVAF010000137">
    <property type="protein sequence ID" value="CAG7590921.1"/>
    <property type="molecule type" value="Genomic_DNA"/>
</dbReference>
<dbReference type="PANTHER" id="PTHR39321">
    <property type="entry name" value="NICOTINATE-NUCLEOTIDE ADENYLYLTRANSFERASE-RELATED"/>
    <property type="match status" value="1"/>
</dbReference>
<dbReference type="InterPro" id="IPR043519">
    <property type="entry name" value="NT_sf"/>
</dbReference>
<evidence type="ECO:0000313" key="10">
    <source>
        <dbReference type="EMBL" id="CAG7590921.1"/>
    </source>
</evidence>
<evidence type="ECO:0000259" key="9">
    <source>
        <dbReference type="Pfam" id="PF01467"/>
    </source>
</evidence>
<dbReference type="InterPro" id="IPR004821">
    <property type="entry name" value="Cyt_trans-like"/>
</dbReference>
<dbReference type="Proteomes" id="UP000837675">
    <property type="component" value="Unassembled WGS sequence"/>
</dbReference>
<dbReference type="InterPro" id="IPR004394">
    <property type="entry name" value="Iojap/RsfS/C7orf30"/>
</dbReference>
<dbReference type="InterPro" id="IPR014729">
    <property type="entry name" value="Rossmann-like_a/b/a_fold"/>
</dbReference>
<gene>
    <name evidence="10" type="ORF">MHYMCMPASI_00370</name>
</gene>
<dbReference type="InterPro" id="IPR005248">
    <property type="entry name" value="NadD/NMNAT"/>
</dbReference>
<dbReference type="NCBIfam" id="TIGR00482">
    <property type="entry name" value="nicotinate (nicotinamide) nucleotide adenylyltransferase"/>
    <property type="match status" value="1"/>
</dbReference>
<dbReference type="GO" id="GO:0009435">
    <property type="term" value="P:NAD+ biosynthetic process"/>
    <property type="evidence" value="ECO:0007669"/>
    <property type="project" value="InterPro"/>
</dbReference>
<dbReference type="HAMAP" id="MF_00244">
    <property type="entry name" value="NaMN_adenylyltr"/>
    <property type="match status" value="1"/>
</dbReference>
<evidence type="ECO:0000256" key="4">
    <source>
        <dbReference type="ARBA" id="ARBA00022695"/>
    </source>
</evidence>
<evidence type="ECO:0000256" key="2">
    <source>
        <dbReference type="ARBA" id="ARBA00022642"/>
    </source>
</evidence>
<comment type="similarity">
    <text evidence="8">Belongs to the eukaryotic NMN adenylyltransferase family.</text>
</comment>
<evidence type="ECO:0000256" key="6">
    <source>
        <dbReference type="ARBA" id="ARBA00022840"/>
    </source>
</evidence>
<keyword evidence="6 8" id="KW-0067">ATP-binding</keyword>
<evidence type="ECO:0000256" key="3">
    <source>
        <dbReference type="ARBA" id="ARBA00022679"/>
    </source>
</evidence>
<comment type="catalytic activity">
    <reaction evidence="8">
        <text>beta-nicotinamide D-ribonucleotide + ATP + H(+) = diphosphate + NAD(+)</text>
        <dbReference type="Rhea" id="RHEA:21360"/>
        <dbReference type="ChEBI" id="CHEBI:14649"/>
        <dbReference type="ChEBI" id="CHEBI:15378"/>
        <dbReference type="ChEBI" id="CHEBI:30616"/>
        <dbReference type="ChEBI" id="CHEBI:33019"/>
        <dbReference type="ChEBI" id="CHEBI:57540"/>
        <dbReference type="EC" id="2.7.7.1"/>
    </reaction>
</comment>
<evidence type="ECO:0000256" key="1">
    <source>
        <dbReference type="ARBA" id="ARBA00010574"/>
    </source>
</evidence>
<keyword evidence="3 8" id="KW-0808">Transferase</keyword>
<comment type="pathway">
    <text evidence="8">Cofactor biosynthesis; NAD(+) biosynthesis; NAD(+) from nicotinamide D-ribonucleotide: step 1/1.</text>
</comment>
<dbReference type="SUPFAM" id="SSF52374">
    <property type="entry name" value="Nucleotidylyl transferase"/>
    <property type="match status" value="1"/>
</dbReference>
<keyword evidence="4 8" id="KW-0548">Nucleotidyltransferase</keyword>
<dbReference type="EC" id="2.7.7.18" evidence="8"/>
<dbReference type="Gene3D" id="3.40.50.620">
    <property type="entry name" value="HUPs"/>
    <property type="match status" value="1"/>
</dbReference>
<keyword evidence="5 8" id="KW-0547">Nucleotide-binding</keyword>
<dbReference type="NCBIfam" id="TIGR00090">
    <property type="entry name" value="rsfS_iojap_ybeB"/>
    <property type="match status" value="1"/>
</dbReference>
<keyword evidence="2 8" id="KW-0662">Pyridine nucleotide biosynthesis</keyword>
<dbReference type="EC" id="2.7.7.1" evidence="8"/>
<comment type="catalytic activity">
    <reaction evidence="8">
        <text>nicotinate beta-D-ribonucleotide + ATP + H(+) = deamido-NAD(+) + diphosphate</text>
        <dbReference type="Rhea" id="RHEA:22860"/>
        <dbReference type="ChEBI" id="CHEBI:15378"/>
        <dbReference type="ChEBI" id="CHEBI:30616"/>
        <dbReference type="ChEBI" id="CHEBI:33019"/>
        <dbReference type="ChEBI" id="CHEBI:57502"/>
        <dbReference type="ChEBI" id="CHEBI:58437"/>
        <dbReference type="EC" id="2.7.7.18"/>
    </reaction>
</comment>
<evidence type="ECO:0000256" key="7">
    <source>
        <dbReference type="ARBA" id="ARBA00023027"/>
    </source>
</evidence>
<dbReference type="Pfam" id="PF02410">
    <property type="entry name" value="RsfS"/>
    <property type="match status" value="1"/>
</dbReference>
<evidence type="ECO:0000256" key="8">
    <source>
        <dbReference type="RuleBase" id="RU362021"/>
    </source>
</evidence>
<feature type="domain" description="Cytidyltransferase-like" evidence="9">
    <location>
        <begin position="20"/>
        <end position="198"/>
    </location>
</feature>
<reference evidence="10" key="1">
    <citation type="submission" date="2021-06" db="EMBL/GenBank/DDBJ databases">
        <authorList>
            <person name="Nardi T."/>
            <person name="Nardi T."/>
        </authorList>
    </citation>
    <scope>NUCLEOTIDE SEQUENCE</scope>
</reference>
<comment type="similarity">
    <text evidence="1">Belongs to the Iojap/RsfS family.</text>
</comment>
<dbReference type="HAMAP" id="MF_01477">
    <property type="entry name" value="Iojap_RsfS"/>
    <property type="match status" value="1"/>
</dbReference>
<protein>
    <recommendedName>
        <fullName evidence="8">Nicotinamide-nucleotide adenylyltransferase</fullName>
        <ecNumber evidence="8">2.7.7.1</ecNumber>
        <ecNumber evidence="8">2.7.7.18</ecNumber>
    </recommendedName>
</protein>
<dbReference type="SUPFAM" id="SSF81301">
    <property type="entry name" value="Nucleotidyltransferase"/>
    <property type="match status" value="1"/>
</dbReference>
<dbReference type="Pfam" id="PF01467">
    <property type="entry name" value="CTP_transf_like"/>
    <property type="match status" value="1"/>
</dbReference>
<comment type="caution">
    <text evidence="10">The sequence shown here is derived from an EMBL/GenBank/DDBJ whole genome shotgun (WGS) entry which is preliminary data.</text>
</comment>
<keyword evidence="11" id="KW-1185">Reference proteome</keyword>
<evidence type="ECO:0000313" key="11">
    <source>
        <dbReference type="Proteomes" id="UP000837675"/>
    </source>
</evidence>
<keyword evidence="7 8" id="KW-0520">NAD</keyword>
<dbReference type="CDD" id="cd02165">
    <property type="entry name" value="NMNAT"/>
    <property type="match status" value="1"/>
</dbReference>
<sequence>MEDIQERLLPMRDSDIRVGLLGGSFNPAHSGHLHISLQAIELLNLDYVIWLVSPQNPFKSNMRDSLEKRVSYAESISQREKRIIVSDVEKLFPTTYTSETIKILKHTYPKVKFVWMMGADNMLQVHKWHRWRDVFNAVFVAVFDREEYAKGVIASEASKCYNMIDIDLEDFKKNNLDSGHWYFFRTPKSPLSSTILRKVYQYQDFREHEKIVDMKDIEYIKDVILNSLDQDQAEDIKVCDLTNKIDFARYLVIASGRSNRHVASLIENLMERLKNINIPSTASGLEEANWVLLDTGDIIVNAFMPEYRALYKLEELWG</sequence>
<dbReference type="GO" id="GO:0004515">
    <property type="term" value="F:nicotinate-nucleotide adenylyltransferase activity"/>
    <property type="evidence" value="ECO:0007669"/>
    <property type="project" value="UniProtKB-EC"/>
</dbReference>
<dbReference type="GO" id="GO:0000309">
    <property type="term" value="F:nicotinamide-nucleotide adenylyltransferase activity"/>
    <property type="evidence" value="ECO:0007669"/>
    <property type="project" value="UniProtKB-EC"/>
</dbReference>
<dbReference type="PANTHER" id="PTHR39321:SF3">
    <property type="entry name" value="PHOSPHOPANTETHEINE ADENYLYLTRANSFERASE"/>
    <property type="match status" value="1"/>
</dbReference>
<name>A0A8S4C0M3_9ACAR</name>
<dbReference type="Gene3D" id="3.30.460.10">
    <property type="entry name" value="Beta Polymerase, domain 2"/>
    <property type="match status" value="1"/>
</dbReference>